<keyword evidence="2" id="KW-0964">Secreted</keyword>
<proteinExistence type="evidence at transcript level"/>
<evidence type="ECO:0000256" key="3">
    <source>
        <dbReference type="ARBA" id="ARBA00022690"/>
    </source>
</evidence>
<feature type="disulfide bond" evidence="7">
    <location>
        <begin position="33"/>
        <end position="51"/>
    </location>
</feature>
<dbReference type="EnsemblMetazoa" id="RPRC009857-RA">
    <property type="protein sequence ID" value="RPRC009857-PA"/>
    <property type="gene ID" value="RPRC009857"/>
</dbReference>
<evidence type="ECO:0000313" key="10">
    <source>
        <dbReference type="EnsemblMetazoa" id="RPRC009857-PA"/>
    </source>
</evidence>
<name>R4FJC8_RHOPR</name>
<dbReference type="InterPro" id="IPR036201">
    <property type="entry name" value="Pacifastin_dom_sf"/>
</dbReference>
<dbReference type="HOGENOM" id="CLU_1572588_0_0_1"/>
<protein>
    <submittedName>
        <fullName evidence="9 10">Putative pacifastin-related serine protease inhibitor</fullName>
    </submittedName>
</protein>
<evidence type="ECO:0000313" key="9">
    <source>
        <dbReference type="EMBL" id="JAA75182.1"/>
    </source>
</evidence>
<evidence type="ECO:0000313" key="11">
    <source>
        <dbReference type="Proteomes" id="UP000015103"/>
    </source>
</evidence>
<comment type="caution">
    <text evidence="7">Lacks conserved residue(s) required for the propagation of feature annotation.</text>
</comment>
<dbReference type="EMBL" id="ACPB03018481">
    <property type="status" value="NOT_ANNOTATED_CDS"/>
    <property type="molecule type" value="Genomic_DNA"/>
</dbReference>
<reference evidence="10" key="3">
    <citation type="submission" date="2015-05" db="UniProtKB">
        <authorList>
            <consortium name="EnsemblMetazoa"/>
        </authorList>
    </citation>
    <scope>IDENTIFICATION</scope>
</reference>
<feature type="disulfide bond" evidence="7">
    <location>
        <begin position="23"/>
        <end position="38"/>
    </location>
</feature>
<comment type="similarity">
    <text evidence="6 7">Belongs to the protease inhibitor I19 family.</text>
</comment>
<evidence type="ECO:0000256" key="6">
    <source>
        <dbReference type="ARBA" id="ARBA00029459"/>
    </source>
</evidence>
<evidence type="ECO:0000256" key="1">
    <source>
        <dbReference type="ARBA" id="ARBA00004613"/>
    </source>
</evidence>
<evidence type="ECO:0000256" key="2">
    <source>
        <dbReference type="ARBA" id="ARBA00022525"/>
    </source>
</evidence>
<dbReference type="STRING" id="13249.R4FJC8"/>
<dbReference type="InParanoid" id="R4FJC8"/>
<reference evidence="11" key="2">
    <citation type="submission" date="2015-04" db="EMBL/GenBank/DDBJ databases">
        <authorList>
            <person name="Wilson R.K."/>
            <person name="Warren W."/>
            <person name="Dotson E."/>
            <person name="Oliveira P.L."/>
        </authorList>
    </citation>
    <scope>NUCLEOTIDE SEQUENCE</scope>
</reference>
<dbReference type="Proteomes" id="UP000015103">
    <property type="component" value="Unassembled WGS sequence"/>
</dbReference>
<keyword evidence="4 7" id="KW-0722">Serine protease inhibitor</keyword>
<dbReference type="VEuPathDB" id="VectorBase:RPRC009857"/>
<sequence>MGCYPFQLQKQEKRNKRDLEKQCTPGTTWKEDCNTCFCSSTGQIGCTLMACHHYQLPTKQQRFKRDFECTPGTFLSVDCYTCYCSPGGKIGCIETSCAAKFTFLTNEQRFKRALEDEEQSEVSLQEETGKNCEIGTTVKLDCNICHCTAMGLACTRRLCHGQELSITVEE</sequence>
<dbReference type="GO" id="GO:0004867">
    <property type="term" value="F:serine-type endopeptidase inhibitor activity"/>
    <property type="evidence" value="ECO:0007669"/>
    <property type="project" value="UniProtKB-UniRule"/>
</dbReference>
<dbReference type="InterPro" id="IPR008037">
    <property type="entry name" value="Pacifastin_dom"/>
</dbReference>
<comment type="subcellular location">
    <subcellularLocation>
        <location evidence="1">Secreted</location>
    </subcellularLocation>
</comment>
<evidence type="ECO:0000256" key="7">
    <source>
        <dbReference type="PROSITE-ProRule" id="PRU00776"/>
    </source>
</evidence>
<keyword evidence="11" id="KW-1185">Reference proteome</keyword>
<dbReference type="GO" id="GO:0005576">
    <property type="term" value="C:extracellular region"/>
    <property type="evidence" value="ECO:0007669"/>
    <property type="project" value="UniProtKB-SubCell"/>
</dbReference>
<dbReference type="SUPFAM" id="SSF57283">
    <property type="entry name" value="PMP inhibitors"/>
    <property type="match status" value="3"/>
</dbReference>
<evidence type="ECO:0000256" key="4">
    <source>
        <dbReference type="ARBA" id="ARBA00022900"/>
    </source>
</evidence>
<dbReference type="EMBL" id="GAHY01002328">
    <property type="protein sequence ID" value="JAA75182.1"/>
    <property type="molecule type" value="mRNA"/>
</dbReference>
<organism evidence="9">
    <name type="scientific">Rhodnius prolixus</name>
    <name type="common">Triatomid bug</name>
    <dbReference type="NCBI Taxonomy" id="13249"/>
    <lineage>
        <taxon>Eukaryota</taxon>
        <taxon>Metazoa</taxon>
        <taxon>Ecdysozoa</taxon>
        <taxon>Arthropoda</taxon>
        <taxon>Hexapoda</taxon>
        <taxon>Insecta</taxon>
        <taxon>Pterygota</taxon>
        <taxon>Neoptera</taxon>
        <taxon>Paraneoptera</taxon>
        <taxon>Hemiptera</taxon>
        <taxon>Heteroptera</taxon>
        <taxon>Panheteroptera</taxon>
        <taxon>Cimicomorpha</taxon>
        <taxon>Reduviidae</taxon>
        <taxon>Triatominae</taxon>
        <taxon>Rhodnius</taxon>
    </lineage>
</organism>
<dbReference type="PROSITE" id="PS51446">
    <property type="entry name" value="PACIFASTIN"/>
    <property type="match status" value="1"/>
</dbReference>
<accession>R4FJC8</accession>
<keyword evidence="5 7" id="KW-1015">Disulfide bond</keyword>
<evidence type="ECO:0000256" key="5">
    <source>
        <dbReference type="ARBA" id="ARBA00023157"/>
    </source>
</evidence>
<dbReference type="Pfam" id="PF05375">
    <property type="entry name" value="Pacifastin_I"/>
    <property type="match status" value="2"/>
</dbReference>
<evidence type="ECO:0000259" key="8">
    <source>
        <dbReference type="PROSITE" id="PS51446"/>
    </source>
</evidence>
<keyword evidence="3 7" id="KW-0646">Protease inhibitor</keyword>
<feature type="domain" description="Pacifastin" evidence="8">
    <location>
        <begin position="20"/>
        <end position="54"/>
    </location>
</feature>
<feature type="disulfide bond" evidence="7">
    <location>
        <begin position="36"/>
        <end position="46"/>
    </location>
</feature>
<reference evidence="9" key="1">
    <citation type="submission" date="2013-04" db="EMBL/GenBank/DDBJ databases">
        <title>An insight into the transcriptome of the digestive tract of the blood sucking bug, Rhodnius prolixus.</title>
        <authorList>
            <person name="Ribeiro J.M.C."/>
            <person name="Genta F.A."/>
            <person name="Sorgine M.H.F."/>
            <person name="Paiva-Silva G.O."/>
            <person name="Majerowicz D."/>
            <person name="Medeiros M."/>
            <person name="Koerich L."/>
            <person name="Terra W.R."/>
            <person name="Ferreira C."/>
            <person name="Pimentel A.C."/>
            <person name="Bisch P.M."/>
            <person name="Diniz M.M.P."/>
            <person name="Nascimento R."/>
            <person name="Salmon D."/>
            <person name="Silber A.M."/>
            <person name="Alves M."/>
            <person name="Oliveira M.F."/>
            <person name="Gondim K.C."/>
            <person name="Silva Neto M.A.C."/>
            <person name="Atella G.C."/>
            <person name="Araujo H."/>
            <person name="Dias F.S."/>
            <person name="Polycarpo C.R."/>
            <person name="Fampa P."/>
            <person name="Melo A.C."/>
            <person name="Tanaka A.S."/>
            <person name="Balczun C."/>
            <person name="Oliveira J.H.M."/>
            <person name="Goncalves R."/>
            <person name="Lazoski C."/>
            <person name="Pereira M.A."/>
            <person name="Rivera-Pomar R."/>
            <person name="Diambra L."/>
            <person name="Schaub G.A."/>
            <person name="Garcia E.S."/>
            <person name="Azambuja P."/>
            <person name="Braz G.R.C."/>
            <person name="Oliveira P.L."/>
        </authorList>
    </citation>
    <scope>NUCLEOTIDE SEQUENCE</scope>
</reference>
<dbReference type="AlphaFoldDB" id="R4FJC8"/>